<dbReference type="CDD" id="cd01116">
    <property type="entry name" value="P_permease"/>
    <property type="match status" value="1"/>
</dbReference>
<sequence length="671" mass="75027">MDKEECLSEKNCKSKEKAATSQIRIIVEKATPKDKLRKASSLEVDINQSVFYTSNSDPNLKENTRETNSYGKGYTIFKEPLTNKIRIVLEGAFLPPYYGNLSTDWMCVWVQNVSEVWKIPIVTEKLIGQVPEVEYKKIFHLSYEKADNTSYNVFRLQFSTNLKANIPISMDYNLQPINPEDGIIYAALVLFGLYVLIIFDLIHRTLAAMLASTVSLAILAALNERPTMEEIFSWMDSETLVLLFSMMTLVTIFSETGVFDHGAVYAYKLTGGRMWPLINILCILTILISCFLDNVTTALLITPVTIKLCEVMNIDPRHILMYMLVFSNIGGAITPIGDPPNVIIASNQDVVESGVNFGVFTLHMGIGAILTLIVSYIQIRLTFKNISYYKFEEHAVLKNEIAVWKKTAASVGSYSRGEGAVKETLMQKTARLNTKLRNTITSDANSPINEEQYSMTLKDLEKQYPIRNKSLLVKSGITLLLVILVFFLHSIPALSRLGLGWTALLGVVLLLLLYDSQDIEAIFSRVEWSTLLFFASLFILMEIHSMFSTIMLQALSRLGLIDWIGNQTELLITSVGQESRLAVAIILILWVSATASAFVDNIPLTTMMVRIAVDLSQNGELRLPLQPLIWSLSFGACLGGNGSLFGSSSNIVCAGVAEQHGYRFTFMQFMK</sequence>
<evidence type="ECO:0000313" key="8">
    <source>
        <dbReference type="EMBL" id="KAJ8958445.1"/>
    </source>
</evidence>
<dbReference type="InterPro" id="IPR004680">
    <property type="entry name" value="Cit_transptr-like_dom"/>
</dbReference>
<dbReference type="AlphaFoldDB" id="A0AAV8Z2Z3"/>
<dbReference type="EMBL" id="JAPWTK010000017">
    <property type="protein sequence ID" value="KAJ8958445.1"/>
    <property type="molecule type" value="Genomic_DNA"/>
</dbReference>
<evidence type="ECO:0000256" key="3">
    <source>
        <dbReference type="ARBA" id="ARBA00022692"/>
    </source>
</evidence>
<protein>
    <recommendedName>
        <fullName evidence="7">Citrate transporter-like domain-containing protein</fullName>
    </recommendedName>
</protein>
<evidence type="ECO:0000256" key="4">
    <source>
        <dbReference type="ARBA" id="ARBA00022989"/>
    </source>
</evidence>
<feature type="transmembrane region" description="Helical" evidence="6">
    <location>
        <begin position="205"/>
        <end position="222"/>
    </location>
</feature>
<dbReference type="PANTHER" id="PTHR43568">
    <property type="entry name" value="P PROTEIN"/>
    <property type="match status" value="1"/>
</dbReference>
<feature type="transmembrane region" description="Helical" evidence="6">
    <location>
        <begin position="581"/>
        <end position="599"/>
    </location>
</feature>
<feature type="transmembrane region" description="Helical" evidence="6">
    <location>
        <begin position="234"/>
        <end position="254"/>
    </location>
</feature>
<feature type="transmembrane region" description="Helical" evidence="6">
    <location>
        <begin position="319"/>
        <end position="337"/>
    </location>
</feature>
<evidence type="ECO:0000259" key="7">
    <source>
        <dbReference type="Pfam" id="PF03600"/>
    </source>
</evidence>
<dbReference type="GO" id="GO:0055085">
    <property type="term" value="P:transmembrane transport"/>
    <property type="evidence" value="ECO:0007669"/>
    <property type="project" value="InterPro"/>
</dbReference>
<reference evidence="8" key="1">
    <citation type="journal article" date="2023" name="Insect Mol. Biol.">
        <title>Genome sequencing provides insights into the evolution of gene families encoding plant cell wall-degrading enzymes in longhorned beetles.</title>
        <authorList>
            <person name="Shin N.R."/>
            <person name="Okamura Y."/>
            <person name="Kirsch R."/>
            <person name="Pauchet Y."/>
        </authorList>
    </citation>
    <scope>NUCLEOTIDE SEQUENCE</scope>
    <source>
        <strain evidence="8">AMC_N1</strain>
    </source>
</reference>
<keyword evidence="3 6" id="KW-0812">Transmembrane</keyword>
<feature type="transmembrane region" description="Helical" evidence="6">
    <location>
        <begin position="471"/>
        <end position="491"/>
    </location>
</feature>
<name>A0AAV8Z2Z3_9CUCU</name>
<dbReference type="GO" id="GO:0016020">
    <property type="term" value="C:membrane"/>
    <property type="evidence" value="ECO:0007669"/>
    <property type="project" value="UniProtKB-SubCell"/>
</dbReference>
<comment type="caution">
    <text evidence="8">The sequence shown here is derived from an EMBL/GenBank/DDBJ whole genome shotgun (WGS) entry which is preliminary data.</text>
</comment>
<evidence type="ECO:0000256" key="2">
    <source>
        <dbReference type="ARBA" id="ARBA00022448"/>
    </source>
</evidence>
<keyword evidence="9" id="KW-1185">Reference proteome</keyword>
<keyword evidence="5 6" id="KW-0472">Membrane</keyword>
<feature type="transmembrane region" description="Helical" evidence="6">
    <location>
        <begin position="182"/>
        <end position="199"/>
    </location>
</feature>
<evidence type="ECO:0000256" key="6">
    <source>
        <dbReference type="SAM" id="Phobius"/>
    </source>
</evidence>
<gene>
    <name evidence="8" type="ORF">NQ318_002232</name>
</gene>
<comment type="subcellular location">
    <subcellularLocation>
        <location evidence="1">Membrane</location>
        <topology evidence="1">Multi-pass membrane protein</topology>
    </subcellularLocation>
</comment>
<dbReference type="Pfam" id="PF03600">
    <property type="entry name" value="CitMHS"/>
    <property type="match status" value="1"/>
</dbReference>
<evidence type="ECO:0000313" key="9">
    <source>
        <dbReference type="Proteomes" id="UP001162162"/>
    </source>
</evidence>
<feature type="transmembrane region" description="Helical" evidence="6">
    <location>
        <begin position="526"/>
        <end position="547"/>
    </location>
</feature>
<accession>A0AAV8Z2Z3</accession>
<feature type="transmembrane region" description="Helical" evidence="6">
    <location>
        <begin position="274"/>
        <end position="299"/>
    </location>
</feature>
<feature type="transmembrane region" description="Helical" evidence="6">
    <location>
        <begin position="497"/>
        <end position="514"/>
    </location>
</feature>
<evidence type="ECO:0000256" key="1">
    <source>
        <dbReference type="ARBA" id="ARBA00004141"/>
    </source>
</evidence>
<dbReference type="InterPro" id="IPR051475">
    <property type="entry name" value="Diverse_Ion_Transporter"/>
</dbReference>
<dbReference type="PANTHER" id="PTHR43568:SF1">
    <property type="entry name" value="P PROTEIN"/>
    <property type="match status" value="1"/>
</dbReference>
<evidence type="ECO:0000256" key="5">
    <source>
        <dbReference type="ARBA" id="ARBA00023136"/>
    </source>
</evidence>
<keyword evidence="2" id="KW-0813">Transport</keyword>
<feature type="domain" description="Citrate transporter-like" evidence="7">
    <location>
        <begin position="194"/>
        <end position="635"/>
    </location>
</feature>
<dbReference type="Proteomes" id="UP001162162">
    <property type="component" value="Unassembled WGS sequence"/>
</dbReference>
<proteinExistence type="predicted"/>
<organism evidence="8 9">
    <name type="scientific">Aromia moschata</name>
    <dbReference type="NCBI Taxonomy" id="1265417"/>
    <lineage>
        <taxon>Eukaryota</taxon>
        <taxon>Metazoa</taxon>
        <taxon>Ecdysozoa</taxon>
        <taxon>Arthropoda</taxon>
        <taxon>Hexapoda</taxon>
        <taxon>Insecta</taxon>
        <taxon>Pterygota</taxon>
        <taxon>Neoptera</taxon>
        <taxon>Endopterygota</taxon>
        <taxon>Coleoptera</taxon>
        <taxon>Polyphaga</taxon>
        <taxon>Cucujiformia</taxon>
        <taxon>Chrysomeloidea</taxon>
        <taxon>Cerambycidae</taxon>
        <taxon>Cerambycinae</taxon>
        <taxon>Callichromatini</taxon>
        <taxon>Aromia</taxon>
    </lineage>
</organism>
<keyword evidence="4 6" id="KW-1133">Transmembrane helix</keyword>
<feature type="transmembrane region" description="Helical" evidence="6">
    <location>
        <begin position="357"/>
        <end position="377"/>
    </location>
</feature>